<feature type="binding site" evidence="7">
    <location>
        <position position="93"/>
    </location>
    <ligand>
        <name>Zn(2+)</name>
        <dbReference type="ChEBI" id="CHEBI:29105"/>
        <note>catalytic</note>
    </ligand>
</feature>
<dbReference type="Gene3D" id="2.10.55.10">
    <property type="entry name" value="Leishmanolysin domain 3"/>
    <property type="match status" value="1"/>
</dbReference>
<gene>
    <name evidence="11" type="primary">Lmln</name>
    <name evidence="11" type="ORF">SNEC2469_LOCUS10612</name>
</gene>
<dbReference type="InterPro" id="IPR001577">
    <property type="entry name" value="Peptidase_M8"/>
</dbReference>
<sequence>HSMAFSSSLFPFFRDVLGAPRTPRDEEWGLPPMQDGMYRAGSSTVRVEQADGLERHFIALPKVVQAARQHFDCPSLLGVALEEQGGDGSAFSHWDARIMHSEVMAAESSAMPRISEMTLALLEDSGWYRVLGGLASPDADSAAGHFVFGRGKGCSFLQHNCIIDRQSAFPDTFCTESQGSCTSPSAGGAIGCSHDHLSLGACTNCLHSSALPTRYQHFDNPRLGGIARYIGYCPTVEPFWFSGRPTTCASSGVYSDRTSQRFGESHGPASRCVLSTATQSGFVPPDEPQGTCRDVFCLEDALRIRISENNFVLCGKEETGVRKRVSGQFAGFIQCPGYASICGESGAQGPQEGAECHFPGTHRHGRCVCAPGSMGEDCSVPDTAANRQDFPFGLHYPQQEFELKVGLELSRTEGLRAWPMRPTLQSRPRLLQFKVDPALPAGLSLNGEGELRGTPAASSDRKSFVITAYGWSGASTTVLFITVLCDSGADCPTSAPESVTPAGSVTTSLRGSSGSGPSDDDAAANSMPKLRLTLSSLDFHQLQKDPGLESFALQLQAALSETMSLQTANVVVSAAVDGTVLVDLDLSTGQEGLRMLEDSLQGQLADPASPLLSSTFGQTYLQSVKISSLSLDGSRQVWPLPSDEDGDDGFMEYLDYREWQDWFSSQTFVVQVAILGGASVVIVLCCLAICKKVCCCKKSEPERAALTEWGGTLDTSAMPTAPASWAMPSPTSFGNSMLTAPRLHCSRRQGCSLSYEPDSCLK</sequence>
<reference evidence="11" key="1">
    <citation type="submission" date="2021-02" db="EMBL/GenBank/DDBJ databases">
        <authorList>
            <person name="Dougan E. K."/>
            <person name="Rhodes N."/>
            <person name="Thang M."/>
            <person name="Chan C."/>
        </authorList>
    </citation>
    <scope>NUCLEOTIDE SEQUENCE</scope>
</reference>
<name>A0A812QEI7_9DINO</name>
<evidence type="ECO:0000256" key="1">
    <source>
        <dbReference type="ARBA" id="ARBA00005860"/>
    </source>
</evidence>
<feature type="domain" description="EGF-like" evidence="10">
    <location>
        <begin position="367"/>
        <end position="378"/>
    </location>
</feature>
<dbReference type="GO" id="GO:0004222">
    <property type="term" value="F:metalloendopeptidase activity"/>
    <property type="evidence" value="ECO:0007669"/>
    <property type="project" value="InterPro"/>
</dbReference>
<accession>A0A812QEI7</accession>
<dbReference type="Gene3D" id="2.60.40.10">
    <property type="entry name" value="Immunoglobulins"/>
    <property type="match status" value="1"/>
</dbReference>
<feature type="region of interest" description="Disordered" evidence="8">
    <location>
        <begin position="492"/>
        <end position="524"/>
    </location>
</feature>
<evidence type="ECO:0000256" key="9">
    <source>
        <dbReference type="SAM" id="Phobius"/>
    </source>
</evidence>
<keyword evidence="9" id="KW-0812">Transmembrane</keyword>
<dbReference type="PROSITE" id="PS00022">
    <property type="entry name" value="EGF_1"/>
    <property type="match status" value="1"/>
</dbReference>
<keyword evidence="9" id="KW-1133">Transmembrane helix</keyword>
<dbReference type="GO" id="GO:0005737">
    <property type="term" value="C:cytoplasm"/>
    <property type="evidence" value="ECO:0007669"/>
    <property type="project" value="TreeGrafter"/>
</dbReference>
<feature type="transmembrane region" description="Helical" evidence="9">
    <location>
        <begin position="668"/>
        <end position="690"/>
    </location>
</feature>
<comment type="caution">
    <text evidence="11">The sequence shown here is derived from an EMBL/GenBank/DDBJ whole genome shotgun (WGS) entry which is preliminary data.</text>
</comment>
<feature type="non-terminal residue" evidence="11">
    <location>
        <position position="1"/>
    </location>
</feature>
<dbReference type="FunFam" id="3.90.132.10:FF:000001">
    <property type="entry name" value="leishmanolysin-like peptidase isoform X2"/>
    <property type="match status" value="1"/>
</dbReference>
<dbReference type="EMBL" id="CAJNJA010016909">
    <property type="protein sequence ID" value="CAE7390643.1"/>
    <property type="molecule type" value="Genomic_DNA"/>
</dbReference>
<dbReference type="OrthoDB" id="527990at2759"/>
<proteinExistence type="inferred from homology"/>
<evidence type="ECO:0000256" key="4">
    <source>
        <dbReference type="ARBA" id="ARBA00022801"/>
    </source>
</evidence>
<dbReference type="AlphaFoldDB" id="A0A812QEI7"/>
<evidence type="ECO:0000256" key="6">
    <source>
        <dbReference type="ARBA" id="ARBA00023049"/>
    </source>
</evidence>
<evidence type="ECO:0000313" key="12">
    <source>
        <dbReference type="Proteomes" id="UP000601435"/>
    </source>
</evidence>
<feature type="compositionally biased region" description="Polar residues" evidence="8">
    <location>
        <begin position="495"/>
        <end position="510"/>
    </location>
</feature>
<keyword evidence="3 7" id="KW-0479">Metal-binding</keyword>
<dbReference type="Proteomes" id="UP000601435">
    <property type="component" value="Unassembled WGS sequence"/>
</dbReference>
<evidence type="ECO:0000256" key="5">
    <source>
        <dbReference type="ARBA" id="ARBA00022833"/>
    </source>
</evidence>
<keyword evidence="4" id="KW-0378">Hydrolase</keyword>
<dbReference type="PANTHER" id="PTHR10942:SF0">
    <property type="entry name" value="LEISHMANOLYSIN-LIKE PEPTIDASE"/>
    <property type="match status" value="1"/>
</dbReference>
<comment type="similarity">
    <text evidence="1">Belongs to the peptidase M8 family.</text>
</comment>
<dbReference type="Gene3D" id="3.90.132.10">
    <property type="entry name" value="Leishmanolysin , domain 2"/>
    <property type="match status" value="1"/>
</dbReference>
<feature type="binding site" evidence="7">
    <location>
        <position position="1"/>
    </location>
    <ligand>
        <name>Zn(2+)</name>
        <dbReference type="ChEBI" id="CHEBI:29105"/>
        <note>catalytic</note>
    </ligand>
</feature>
<dbReference type="GO" id="GO:0006508">
    <property type="term" value="P:proteolysis"/>
    <property type="evidence" value="ECO:0007669"/>
    <property type="project" value="UniProtKB-KW"/>
</dbReference>
<keyword evidence="12" id="KW-1185">Reference proteome</keyword>
<dbReference type="SUPFAM" id="SSF55486">
    <property type="entry name" value="Metalloproteases ('zincins'), catalytic domain"/>
    <property type="match status" value="1"/>
</dbReference>
<protein>
    <submittedName>
        <fullName evidence="11">Lmln protein</fullName>
    </submittedName>
</protein>
<organism evidence="11 12">
    <name type="scientific">Symbiodinium necroappetens</name>
    <dbReference type="NCBI Taxonomy" id="1628268"/>
    <lineage>
        <taxon>Eukaryota</taxon>
        <taxon>Sar</taxon>
        <taxon>Alveolata</taxon>
        <taxon>Dinophyceae</taxon>
        <taxon>Suessiales</taxon>
        <taxon>Symbiodiniaceae</taxon>
        <taxon>Symbiodinium</taxon>
    </lineage>
</organism>
<dbReference type="GO" id="GO:0007155">
    <property type="term" value="P:cell adhesion"/>
    <property type="evidence" value="ECO:0007669"/>
    <property type="project" value="InterPro"/>
</dbReference>
<dbReference type="Pfam" id="PF01457">
    <property type="entry name" value="Peptidase_M8"/>
    <property type="match status" value="1"/>
</dbReference>
<evidence type="ECO:0000256" key="2">
    <source>
        <dbReference type="ARBA" id="ARBA00022670"/>
    </source>
</evidence>
<dbReference type="InterPro" id="IPR013783">
    <property type="entry name" value="Ig-like_fold"/>
</dbReference>
<evidence type="ECO:0000256" key="7">
    <source>
        <dbReference type="PIRSR" id="PIRSR601577-2"/>
    </source>
</evidence>
<evidence type="ECO:0000259" key="10">
    <source>
        <dbReference type="PROSITE" id="PS00022"/>
    </source>
</evidence>
<keyword evidence="5 7" id="KW-0862">Zinc</keyword>
<evidence type="ECO:0000256" key="8">
    <source>
        <dbReference type="SAM" id="MobiDB-lite"/>
    </source>
</evidence>
<keyword evidence="9" id="KW-0472">Membrane</keyword>
<comment type="cofactor">
    <cofactor evidence="7">
        <name>Zn(2+)</name>
        <dbReference type="ChEBI" id="CHEBI:29105"/>
    </cofactor>
    <text evidence="7">Binds 1 zinc ion per subunit.</text>
</comment>
<dbReference type="PANTHER" id="PTHR10942">
    <property type="entry name" value="LEISHMANOLYSIN-LIKE PEPTIDASE"/>
    <property type="match status" value="1"/>
</dbReference>
<dbReference type="GO" id="GO:0046872">
    <property type="term" value="F:metal ion binding"/>
    <property type="evidence" value="ECO:0007669"/>
    <property type="project" value="UniProtKB-KW"/>
</dbReference>
<dbReference type="InterPro" id="IPR000742">
    <property type="entry name" value="EGF"/>
</dbReference>
<keyword evidence="2" id="KW-0645">Protease</keyword>
<evidence type="ECO:0000256" key="3">
    <source>
        <dbReference type="ARBA" id="ARBA00022723"/>
    </source>
</evidence>
<dbReference type="GO" id="GO:0016020">
    <property type="term" value="C:membrane"/>
    <property type="evidence" value="ECO:0007669"/>
    <property type="project" value="InterPro"/>
</dbReference>
<evidence type="ECO:0000313" key="11">
    <source>
        <dbReference type="EMBL" id="CAE7390643.1"/>
    </source>
</evidence>
<keyword evidence="6 7" id="KW-0482">Metalloprotease</keyword>